<keyword evidence="4" id="KW-1185">Reference proteome</keyword>
<dbReference type="EMBL" id="KZ503160">
    <property type="protein sequence ID" value="PKU67888.1"/>
    <property type="molecule type" value="Genomic_DNA"/>
</dbReference>
<evidence type="ECO:0000313" key="4">
    <source>
        <dbReference type="Proteomes" id="UP000233837"/>
    </source>
</evidence>
<dbReference type="Pfam" id="PF25483">
    <property type="entry name" value="DUF7906"/>
    <property type="match status" value="1"/>
</dbReference>
<dbReference type="STRING" id="906689.A0A2I0VWV3"/>
<feature type="transmembrane region" description="Helical" evidence="1">
    <location>
        <begin position="729"/>
        <end position="749"/>
    </location>
</feature>
<keyword evidence="1" id="KW-1133">Transmembrane helix</keyword>
<dbReference type="AlphaFoldDB" id="A0A2I0VWV3"/>
<organism evidence="3 4">
    <name type="scientific">Dendrobium catenatum</name>
    <dbReference type="NCBI Taxonomy" id="906689"/>
    <lineage>
        <taxon>Eukaryota</taxon>
        <taxon>Viridiplantae</taxon>
        <taxon>Streptophyta</taxon>
        <taxon>Embryophyta</taxon>
        <taxon>Tracheophyta</taxon>
        <taxon>Spermatophyta</taxon>
        <taxon>Magnoliopsida</taxon>
        <taxon>Liliopsida</taxon>
        <taxon>Asparagales</taxon>
        <taxon>Orchidaceae</taxon>
        <taxon>Epidendroideae</taxon>
        <taxon>Malaxideae</taxon>
        <taxon>Dendrobiinae</taxon>
        <taxon>Dendrobium</taxon>
    </lineage>
</organism>
<feature type="transmembrane region" description="Helical" evidence="1">
    <location>
        <begin position="6"/>
        <end position="25"/>
    </location>
</feature>
<keyword evidence="1" id="KW-0812">Transmembrane</keyword>
<dbReference type="PANTHER" id="PTHR31515">
    <property type="entry name" value="TRANSMEMBRANE PROTEIN-RELATED"/>
    <property type="match status" value="1"/>
</dbReference>
<dbReference type="Proteomes" id="UP000233837">
    <property type="component" value="Unassembled WGS sequence"/>
</dbReference>
<name>A0A2I0VWV3_9ASPA</name>
<evidence type="ECO:0000256" key="1">
    <source>
        <dbReference type="SAM" id="Phobius"/>
    </source>
</evidence>
<protein>
    <recommendedName>
        <fullName evidence="2">DUF7906 domain-containing protein</fullName>
    </recommendedName>
</protein>
<accession>A0A2I0VWV3</accession>
<reference evidence="3 4" key="1">
    <citation type="journal article" date="2016" name="Sci. Rep.">
        <title>The Dendrobium catenatum Lindl. genome sequence provides insights into polysaccharide synthase, floral development and adaptive evolution.</title>
        <authorList>
            <person name="Zhang G.Q."/>
            <person name="Xu Q."/>
            <person name="Bian C."/>
            <person name="Tsai W.C."/>
            <person name="Yeh C.M."/>
            <person name="Liu K.W."/>
            <person name="Yoshida K."/>
            <person name="Zhang L.S."/>
            <person name="Chang S.B."/>
            <person name="Chen F."/>
            <person name="Shi Y."/>
            <person name="Su Y.Y."/>
            <person name="Zhang Y.Q."/>
            <person name="Chen L.J."/>
            <person name="Yin Y."/>
            <person name="Lin M."/>
            <person name="Huang H."/>
            <person name="Deng H."/>
            <person name="Wang Z.W."/>
            <person name="Zhu S.L."/>
            <person name="Zhao X."/>
            <person name="Deng C."/>
            <person name="Niu S.C."/>
            <person name="Huang J."/>
            <person name="Wang M."/>
            <person name="Liu G.H."/>
            <person name="Yang H.J."/>
            <person name="Xiao X.J."/>
            <person name="Hsiao Y.Y."/>
            <person name="Wu W.L."/>
            <person name="Chen Y.Y."/>
            <person name="Mitsuda N."/>
            <person name="Ohme-Takagi M."/>
            <person name="Luo Y.B."/>
            <person name="Van de Peer Y."/>
            <person name="Liu Z.J."/>
        </authorList>
    </citation>
    <scope>NUCLEOTIDE SEQUENCE [LARGE SCALE GENOMIC DNA]</scope>
    <source>
        <tissue evidence="3">The whole plant</tissue>
    </source>
</reference>
<proteinExistence type="predicted"/>
<feature type="domain" description="DUF7906" evidence="2">
    <location>
        <begin position="175"/>
        <end position="385"/>
    </location>
</feature>
<sequence length="762" mass="85546">MKLPLVLIIFQLAVFSFSQFFFILYSSSFTGSLELSFIAIKSCAIYQLLKTPKSPSSIDGVTHSSSSFNHLPDPEPNFNLFVALSRLEEMPKTLLSTPSLFLILLSVIISSLPTFSSTPSLGLDAFLSDQYRRDPLAGNDSFPFLPTSLKKSLSLSTPSSNHKSLISQLLSFQISIPVYVKLVGPFSAAASNLLQYFASAALSSAQFHVIGSNPHHLVVSHFLHLEASFSPLGSEISATIRSHIDSSTVPFHRSILLPVPHSVVDRIVCDDFEKESSNSAPGFYIYLLNLDQQSKRYAYSYDAKDSSLAFSKCLGTIWTGKERYMWIDLAAGPVDYGPALSGEGLLPRGEFHPLASLHKSPRPEKALLADLASLVLSAYQTLLVPSLRIPLFLESILLIQFIRIHGSDDQDLAGLDWAFIEQTLRESDLSFKEQTLLFKSYSVKYSECHICSFSIAKSMNSYTSRFLFDNYTLIVSEYLDSKQLSKLLRGSLTEIHRSAGITDDVYGKVLPVFVFDLDYDKIIFLDRFHQAVAFKDMVIAVRSRNTQTVSEYSCNGRHVITNTRNLNRAIVGSVLQSMWGVTPTHLTWSQEHNSTMVDYTWSVGQTPFGPFSELSSLSFVQKDAAKRNVLLISLNYTITSAIDLLESMAAHGGYRKLLKNSRYVEFVQRWNLLKYKLEKIITAMSQLDYDKAIYFLRSSDLDLYALYTVIYQATQELEASLVCFKDPSFPWVSAFVAAGILFGLLYVYAKREKLFRSKRKQF</sequence>
<keyword evidence="1" id="KW-0472">Membrane</keyword>
<reference evidence="3 4" key="2">
    <citation type="journal article" date="2017" name="Nature">
        <title>The Apostasia genome and the evolution of orchids.</title>
        <authorList>
            <person name="Zhang G.Q."/>
            <person name="Liu K.W."/>
            <person name="Li Z."/>
            <person name="Lohaus R."/>
            <person name="Hsiao Y.Y."/>
            <person name="Niu S.C."/>
            <person name="Wang J.Y."/>
            <person name="Lin Y.C."/>
            <person name="Xu Q."/>
            <person name="Chen L.J."/>
            <person name="Yoshida K."/>
            <person name="Fujiwara S."/>
            <person name="Wang Z.W."/>
            <person name="Zhang Y.Q."/>
            <person name="Mitsuda N."/>
            <person name="Wang M."/>
            <person name="Liu G.H."/>
            <person name="Pecoraro L."/>
            <person name="Huang H.X."/>
            <person name="Xiao X.J."/>
            <person name="Lin M."/>
            <person name="Wu X.Y."/>
            <person name="Wu W.L."/>
            <person name="Chen Y.Y."/>
            <person name="Chang S.B."/>
            <person name="Sakamoto S."/>
            <person name="Ohme-Takagi M."/>
            <person name="Yagi M."/>
            <person name="Zeng S.J."/>
            <person name="Shen C.Y."/>
            <person name="Yeh C.M."/>
            <person name="Luo Y.B."/>
            <person name="Tsai W.C."/>
            <person name="Van de Peer Y."/>
            <person name="Liu Z.J."/>
        </authorList>
    </citation>
    <scope>NUCLEOTIDE SEQUENCE [LARGE SCALE GENOMIC DNA]</scope>
    <source>
        <tissue evidence="3">The whole plant</tissue>
    </source>
</reference>
<evidence type="ECO:0000259" key="2">
    <source>
        <dbReference type="Pfam" id="PF25483"/>
    </source>
</evidence>
<gene>
    <name evidence="3" type="ORF">MA16_Dca022209</name>
</gene>
<dbReference type="PANTHER" id="PTHR31515:SF4">
    <property type="entry name" value="TRANSMEMBRANE PROTEIN"/>
    <property type="match status" value="1"/>
</dbReference>
<evidence type="ECO:0000313" key="3">
    <source>
        <dbReference type="EMBL" id="PKU67888.1"/>
    </source>
</evidence>
<dbReference type="InterPro" id="IPR057228">
    <property type="entry name" value="DUF7906"/>
</dbReference>